<keyword evidence="3 11" id="KW-0813">Transport</keyword>
<keyword evidence="4 11" id="KW-1134">Transmembrane beta strand</keyword>
<proteinExistence type="inferred from homology"/>
<feature type="domain" description="TonB-dependent receptor plug" evidence="14">
    <location>
        <begin position="64"/>
        <end position="174"/>
    </location>
</feature>
<name>A0A1R4HHJ8_9GAMM</name>
<keyword evidence="16" id="KW-1185">Reference proteome</keyword>
<sequence length="694" mass="79613">MRSTNYSGNILVRYACLQILFFSSLLNGGKAYSAEVADTLYDLPLDQLVNVEVVSASRFKQKSSEAPSAVDVVTAKDIQNYGWRTLADALTAMRGLYVRNDRNYSYLGNRGFSHTGDYNSRVLFMIDGRRINDAIFDQGFIGEEFMVDMNLIERIEYLPGSGSSVYGGNALLGVINVITKQGKDFNGLKVSGEVGSFDTYRGRATYGKQWRNGTDLIINGSRYYSHGQEQLYFSDFDHKNGGVDGIAHDMDHERSSKLFGKLSYGDFTLRGGYVDRYKRVPTGAYETTFDDNTYFTVDQQAYIDLDYIAQIKNDLNLELRGFHHWSKYYQYQPSEQQGINTINYDTANARWWGGEIKLTGTQFAHHKWILGLEVQNNAQQQQLNYTILQNPVPYEELLLSAHSNGWRTGVYLQDEYHITDSLLLNVGLRLDQHYMLKNLQLNPRIGLIWDASPTITAKLLYGSAFRAPNAFERYYNIPVEEASYKSNPNNTEELIKSYEAIAEWRPGNGLKLLGTVFYNNLQNVLEKNITEADIGKKDSTYGMYNNTGHYQTYGFELGAEKRWDNGRQFKLSWTHNYTRDEQDDQPSNWAQNSPKNLVKLHYTEPFFNDTVRLSFEEIFVDQRRTIKIPNGIAPSYHLLNIHLSLSKPLHGFQPTLGIYNVLDQHFEVLGSNEHKQNTLEMDGRTVRFRLEYGF</sequence>
<evidence type="ECO:0000256" key="10">
    <source>
        <dbReference type="ARBA" id="ARBA00023237"/>
    </source>
</evidence>
<evidence type="ECO:0000256" key="6">
    <source>
        <dbReference type="ARBA" id="ARBA00022729"/>
    </source>
</evidence>
<dbReference type="AlphaFoldDB" id="A0A1R4HHJ8"/>
<dbReference type="GO" id="GO:0015344">
    <property type="term" value="F:siderophore uptake transmembrane transporter activity"/>
    <property type="evidence" value="ECO:0007669"/>
    <property type="project" value="TreeGrafter"/>
</dbReference>
<dbReference type="InterPro" id="IPR000531">
    <property type="entry name" value="Beta-barrel_TonB"/>
</dbReference>
<accession>A0A1R4HHJ8</accession>
<keyword evidence="9 15" id="KW-0675">Receptor</keyword>
<evidence type="ECO:0000256" key="5">
    <source>
        <dbReference type="ARBA" id="ARBA00022692"/>
    </source>
</evidence>
<keyword evidence="8 11" id="KW-0472">Membrane</keyword>
<evidence type="ECO:0000256" key="3">
    <source>
        <dbReference type="ARBA" id="ARBA00022448"/>
    </source>
</evidence>
<reference evidence="16" key="1">
    <citation type="submission" date="2017-02" db="EMBL/GenBank/DDBJ databases">
        <authorList>
            <person name="Daims H."/>
        </authorList>
    </citation>
    <scope>NUCLEOTIDE SEQUENCE [LARGE SCALE GENOMIC DNA]</scope>
</reference>
<dbReference type="GO" id="GO:0009279">
    <property type="term" value="C:cell outer membrane"/>
    <property type="evidence" value="ECO:0007669"/>
    <property type="project" value="UniProtKB-SubCell"/>
</dbReference>
<evidence type="ECO:0000313" key="15">
    <source>
        <dbReference type="EMBL" id="SJM95491.1"/>
    </source>
</evidence>
<dbReference type="Gene3D" id="2.40.170.20">
    <property type="entry name" value="TonB-dependent receptor, beta-barrel domain"/>
    <property type="match status" value="1"/>
</dbReference>
<dbReference type="Pfam" id="PF00593">
    <property type="entry name" value="TonB_dep_Rec_b-barrel"/>
    <property type="match status" value="1"/>
</dbReference>
<dbReference type="InterPro" id="IPR039426">
    <property type="entry name" value="TonB-dep_rcpt-like"/>
</dbReference>
<dbReference type="PROSITE" id="PS52016">
    <property type="entry name" value="TONB_DEPENDENT_REC_3"/>
    <property type="match status" value="1"/>
</dbReference>
<evidence type="ECO:0000259" key="13">
    <source>
        <dbReference type="Pfam" id="PF00593"/>
    </source>
</evidence>
<evidence type="ECO:0000256" key="8">
    <source>
        <dbReference type="ARBA" id="ARBA00023136"/>
    </source>
</evidence>
<evidence type="ECO:0000256" key="7">
    <source>
        <dbReference type="ARBA" id="ARBA00023077"/>
    </source>
</evidence>
<dbReference type="OrthoDB" id="9815954at2"/>
<keyword evidence="5 11" id="KW-0812">Transmembrane</keyword>
<gene>
    <name evidence="15" type="ORF">CRENPOLYSF1_70036</name>
</gene>
<protein>
    <submittedName>
        <fullName evidence="15">TonB-dependent receptor plug</fullName>
    </submittedName>
</protein>
<dbReference type="Pfam" id="PF07715">
    <property type="entry name" value="Plug"/>
    <property type="match status" value="1"/>
</dbReference>
<evidence type="ECO:0000256" key="12">
    <source>
        <dbReference type="RuleBase" id="RU003357"/>
    </source>
</evidence>
<dbReference type="PANTHER" id="PTHR30069">
    <property type="entry name" value="TONB-DEPENDENT OUTER MEMBRANE RECEPTOR"/>
    <property type="match status" value="1"/>
</dbReference>
<dbReference type="EMBL" id="FUKI01000148">
    <property type="protein sequence ID" value="SJM95491.1"/>
    <property type="molecule type" value="Genomic_DNA"/>
</dbReference>
<dbReference type="InterPro" id="IPR036942">
    <property type="entry name" value="Beta-barrel_TonB_sf"/>
</dbReference>
<dbReference type="InterPro" id="IPR037066">
    <property type="entry name" value="Plug_dom_sf"/>
</dbReference>
<dbReference type="SUPFAM" id="SSF56935">
    <property type="entry name" value="Porins"/>
    <property type="match status" value="1"/>
</dbReference>
<keyword evidence="10 11" id="KW-0998">Cell outer membrane</keyword>
<evidence type="ECO:0000313" key="16">
    <source>
        <dbReference type="Proteomes" id="UP000195667"/>
    </source>
</evidence>
<dbReference type="Gene3D" id="2.170.130.10">
    <property type="entry name" value="TonB-dependent receptor, plug domain"/>
    <property type="match status" value="1"/>
</dbReference>
<evidence type="ECO:0000259" key="14">
    <source>
        <dbReference type="Pfam" id="PF07715"/>
    </source>
</evidence>
<dbReference type="GO" id="GO:0044718">
    <property type="term" value="P:siderophore transmembrane transport"/>
    <property type="evidence" value="ECO:0007669"/>
    <property type="project" value="TreeGrafter"/>
</dbReference>
<keyword evidence="7 12" id="KW-0798">TonB box</keyword>
<dbReference type="Proteomes" id="UP000195667">
    <property type="component" value="Unassembled WGS sequence"/>
</dbReference>
<dbReference type="InterPro" id="IPR012910">
    <property type="entry name" value="Plug_dom"/>
</dbReference>
<evidence type="ECO:0000256" key="11">
    <source>
        <dbReference type="PROSITE-ProRule" id="PRU01360"/>
    </source>
</evidence>
<evidence type="ECO:0000256" key="4">
    <source>
        <dbReference type="ARBA" id="ARBA00022452"/>
    </source>
</evidence>
<organism evidence="15 16">
    <name type="scientific">Crenothrix polyspora</name>
    <dbReference type="NCBI Taxonomy" id="360316"/>
    <lineage>
        <taxon>Bacteria</taxon>
        <taxon>Pseudomonadati</taxon>
        <taxon>Pseudomonadota</taxon>
        <taxon>Gammaproteobacteria</taxon>
        <taxon>Methylococcales</taxon>
        <taxon>Crenotrichaceae</taxon>
        <taxon>Crenothrix</taxon>
    </lineage>
</organism>
<evidence type="ECO:0000256" key="9">
    <source>
        <dbReference type="ARBA" id="ARBA00023170"/>
    </source>
</evidence>
<comment type="similarity">
    <text evidence="2">Belongs to the TonB-dependent receptor family. Hemoglobin/haptoglobin binding protein subfamily.</text>
</comment>
<evidence type="ECO:0000256" key="1">
    <source>
        <dbReference type="ARBA" id="ARBA00004571"/>
    </source>
</evidence>
<dbReference type="PANTHER" id="PTHR30069:SF29">
    <property type="entry name" value="HEMOGLOBIN AND HEMOGLOBIN-HAPTOGLOBIN-BINDING PROTEIN 1-RELATED"/>
    <property type="match status" value="1"/>
</dbReference>
<feature type="domain" description="TonB-dependent receptor-like beta-barrel" evidence="13">
    <location>
        <begin position="263"/>
        <end position="661"/>
    </location>
</feature>
<comment type="subcellular location">
    <subcellularLocation>
        <location evidence="1 11">Cell outer membrane</location>
        <topology evidence="1 11">Multi-pass membrane protein</topology>
    </subcellularLocation>
</comment>
<evidence type="ECO:0000256" key="2">
    <source>
        <dbReference type="ARBA" id="ARBA00008143"/>
    </source>
</evidence>
<keyword evidence="6" id="KW-0732">Signal</keyword>
<dbReference type="RefSeq" id="WP_087144814.1">
    <property type="nucleotide sequence ID" value="NZ_FUKI01000148.1"/>
</dbReference>